<feature type="transmembrane region" description="Helical" evidence="1">
    <location>
        <begin position="12"/>
        <end position="33"/>
    </location>
</feature>
<feature type="transmembrane region" description="Helical" evidence="1">
    <location>
        <begin position="181"/>
        <end position="202"/>
    </location>
</feature>
<feature type="transmembrane region" description="Helical" evidence="1">
    <location>
        <begin position="53"/>
        <end position="73"/>
    </location>
</feature>
<feature type="transmembrane region" description="Helical" evidence="1">
    <location>
        <begin position="158"/>
        <end position="175"/>
    </location>
</feature>
<keyword evidence="1" id="KW-0812">Transmembrane</keyword>
<protein>
    <submittedName>
        <fullName evidence="2">Uncharacterized protein</fullName>
    </submittedName>
</protein>
<dbReference type="Proteomes" id="UP000190896">
    <property type="component" value="Unassembled WGS sequence"/>
</dbReference>
<organism evidence="2 3">
    <name type="scientific">Solemya velesiana gill symbiont</name>
    <dbReference type="NCBI Taxonomy" id="1918948"/>
    <lineage>
        <taxon>Bacteria</taxon>
        <taxon>Pseudomonadati</taxon>
        <taxon>Pseudomonadota</taxon>
        <taxon>Gammaproteobacteria</taxon>
        <taxon>sulfur-oxidizing symbionts</taxon>
    </lineage>
</organism>
<keyword evidence="1" id="KW-1133">Transmembrane helix</keyword>
<reference evidence="2 3" key="1">
    <citation type="submission" date="2016-11" db="EMBL/GenBank/DDBJ databases">
        <title>Mixed transmission modes and dynamic genome evolution in an obligate animal-bacterial symbiosis.</title>
        <authorList>
            <person name="Russell S.L."/>
            <person name="Corbett-Detig R.B."/>
            <person name="Cavanaugh C.M."/>
        </authorList>
    </citation>
    <scope>NUCLEOTIDE SEQUENCE [LARGE SCALE GENOMIC DNA]</scope>
    <source>
        <strain evidence="2">Se-Cadez</strain>
    </source>
</reference>
<evidence type="ECO:0000313" key="2">
    <source>
        <dbReference type="EMBL" id="OOZ37268.1"/>
    </source>
</evidence>
<keyword evidence="3" id="KW-1185">Reference proteome</keyword>
<accession>A0A1T2KWN4</accession>
<evidence type="ECO:0000256" key="1">
    <source>
        <dbReference type="SAM" id="Phobius"/>
    </source>
</evidence>
<name>A0A1T2KWN4_9GAMM</name>
<keyword evidence="1" id="KW-0472">Membrane</keyword>
<comment type="caution">
    <text evidence="2">The sequence shown here is derived from an EMBL/GenBank/DDBJ whole genome shotgun (WGS) entry which is preliminary data.</text>
</comment>
<evidence type="ECO:0000313" key="3">
    <source>
        <dbReference type="Proteomes" id="UP000190896"/>
    </source>
</evidence>
<gene>
    <name evidence="2" type="ORF">BOW51_03050</name>
</gene>
<sequence length="230" mass="26766">MVLMKFVKLLHEGLVALFILINGMMLHLFLLHFPYGLEPFFISLVNWNKLSPQIGYVVTITLMVMVVVVALVWRLGTEWKNRILYMRMNYPHPAFNAFLTNRRQPFETSALVQAFPKVKDSGFNPQVQIETWNALHKQHADMPVVMNTRIHWHILRDLYLLALVFLGVFLVGWVVNFRVPFQIVSAYLFLFGAQFLFLLLMARKVGYRLVDNVLGVALGMDDSKQKDKKR</sequence>
<dbReference type="AlphaFoldDB" id="A0A1T2KWN4"/>
<dbReference type="EMBL" id="MPRJ01000013">
    <property type="protein sequence ID" value="OOZ37268.1"/>
    <property type="molecule type" value="Genomic_DNA"/>
</dbReference>
<proteinExistence type="predicted"/>